<evidence type="ECO:0000313" key="1">
    <source>
        <dbReference type="EMBL" id="MDT7845629.1"/>
    </source>
</evidence>
<dbReference type="EMBL" id="JAVTLL010000027">
    <property type="protein sequence ID" value="MDT7845629.1"/>
    <property type="molecule type" value="Genomic_DNA"/>
</dbReference>
<comment type="caution">
    <text evidence="1">The sequence shown here is derived from an EMBL/GenBank/DDBJ whole genome shotgun (WGS) entry which is preliminary data.</text>
</comment>
<keyword evidence="2" id="KW-1185">Reference proteome</keyword>
<gene>
    <name evidence="1" type="ORF">RQC66_33435</name>
</gene>
<name>A0ABU3M3V2_9ACTN</name>
<protein>
    <submittedName>
        <fullName evidence="1">Uncharacterized protein</fullName>
    </submittedName>
</protein>
<reference evidence="2" key="1">
    <citation type="submission" date="2023-07" db="EMBL/GenBank/DDBJ databases">
        <title>Draft genome sequence of the endophytic actinobacterium Streptomyces justiciae WPN32, a potential antibiotic producer.</title>
        <authorList>
            <person name="Yasawong M."/>
            <person name="Pana W."/>
            <person name="Ganta P."/>
            <person name="Santapan N."/>
            <person name="Songngamsuk T."/>
            <person name="Phatcharaharikarn M."/>
            <person name="Kerdtoob S."/>
            <person name="Nantapong N."/>
        </authorList>
    </citation>
    <scope>NUCLEOTIDE SEQUENCE [LARGE SCALE GENOMIC DNA]</scope>
    <source>
        <strain evidence="2">WPN32</strain>
    </source>
</reference>
<sequence length="289" mass="31660">MPVTHCPIHDEKSFEEATGNPNQLAAVYFYLQLDNLVGCASHIAHDFFRRPQLYTALGDRTTAGALARLHSRYGSDERVPSQEQREQIYTPLFGAQEGPAGAQGDFARLRDNLLEAAAAFAERVYDTGVEMLRERVRTAHRPLRDYLSGLHGDSVVWSAEHALTAVTRSLAYPILRDPGVAAVFGMSTPPRPEWPFVEDPNADKLIEEIAGQLLAPAADGRPALTRQSVSNRQRAALRGAEALTAVLEFREEDDPEDEGLTALITRCYTWGSALRSLSTTSVTVAGSTV</sequence>
<dbReference type="Proteomes" id="UP001257948">
    <property type="component" value="Unassembled WGS sequence"/>
</dbReference>
<accession>A0ABU3M3V2</accession>
<proteinExistence type="predicted"/>
<evidence type="ECO:0000313" key="2">
    <source>
        <dbReference type="Proteomes" id="UP001257948"/>
    </source>
</evidence>
<organism evidence="1 2">
    <name type="scientific">Streptomyces justiciae</name>
    <dbReference type="NCBI Taxonomy" id="2780140"/>
    <lineage>
        <taxon>Bacteria</taxon>
        <taxon>Bacillati</taxon>
        <taxon>Actinomycetota</taxon>
        <taxon>Actinomycetes</taxon>
        <taxon>Kitasatosporales</taxon>
        <taxon>Streptomycetaceae</taxon>
        <taxon>Streptomyces</taxon>
    </lineage>
</organism>
<dbReference type="RefSeq" id="WP_314205815.1">
    <property type="nucleotide sequence ID" value="NZ_JAVTLL010000027.1"/>
</dbReference>